<dbReference type="RefSeq" id="WP_226927485.1">
    <property type="nucleotide sequence ID" value="NZ_JABSNO010000014.1"/>
</dbReference>
<proteinExistence type="predicted"/>
<name>A0A8J8GBK3_9FLAO</name>
<comment type="caution">
    <text evidence="2">The sequence shown here is derived from an EMBL/GenBank/DDBJ whole genome shotgun (WGS) entry which is preliminary data.</text>
</comment>
<keyword evidence="3" id="KW-1185">Reference proteome</keyword>
<dbReference type="AlphaFoldDB" id="A0A8J8GBK3"/>
<dbReference type="Proteomes" id="UP000610746">
    <property type="component" value="Unassembled WGS sequence"/>
</dbReference>
<dbReference type="PANTHER" id="PTHR46361:SF3">
    <property type="entry name" value="ELECTRON CARRIER_ PROTEIN DISULFIDE OXIDOREDUCTASE"/>
    <property type="match status" value="1"/>
</dbReference>
<evidence type="ECO:0000313" key="2">
    <source>
        <dbReference type="EMBL" id="NRS92950.1"/>
    </source>
</evidence>
<evidence type="ECO:0000259" key="1">
    <source>
        <dbReference type="Pfam" id="PF04784"/>
    </source>
</evidence>
<dbReference type="InterPro" id="IPR006869">
    <property type="entry name" value="DUF547"/>
</dbReference>
<evidence type="ECO:0000313" key="3">
    <source>
        <dbReference type="Proteomes" id="UP000610746"/>
    </source>
</evidence>
<sequence>MRKYIAALMLLPLVYCGNTKDSKEKIPDIAYSSTETTSIAENEIVADPDLPVAIENEVAATDLKQVTPTEKTEVVENVETFKKEEVAAAVKGVDHQQWNSLLQKYVSPSGKVNYKGFKKDEKALQSYLSNLSNNLPAKSDSKNAVLAYWINVYNAYTVKLIIDNYPLKSIKDIKNPWGNKFFTLGTKKYSLEEVEHEILRKMNEPRIHFAIVCASFSCPNLSNSAFTENNVESKLNAATKSFVNDKTKNTIAKDKVEISKIFDWFAGDFKTKGSVIDYLNKYSTTKIDNNAKVNYKEYNWALNE</sequence>
<dbReference type="PANTHER" id="PTHR46361">
    <property type="entry name" value="ELECTRON CARRIER/ PROTEIN DISULFIDE OXIDOREDUCTASE"/>
    <property type="match status" value="1"/>
</dbReference>
<accession>A0A8J8GBK3</accession>
<dbReference type="Pfam" id="PF04784">
    <property type="entry name" value="DUF547"/>
    <property type="match status" value="1"/>
</dbReference>
<gene>
    <name evidence="2" type="ORF">HNQ03_002034</name>
</gene>
<dbReference type="EMBL" id="JABSNO010000014">
    <property type="protein sequence ID" value="NRS92950.1"/>
    <property type="molecule type" value="Genomic_DNA"/>
</dbReference>
<protein>
    <recommendedName>
        <fullName evidence="1">DUF547 domain-containing protein</fullName>
    </recommendedName>
</protein>
<reference evidence="2" key="1">
    <citation type="submission" date="2020-05" db="EMBL/GenBank/DDBJ databases">
        <title>Genomic Encyclopedia of Type Strains, Phase IV (KMG-V): Genome sequencing to study the core and pangenomes of soil and plant-associated prokaryotes.</title>
        <authorList>
            <person name="Whitman W."/>
        </authorList>
    </citation>
    <scope>NUCLEOTIDE SEQUENCE</scope>
    <source>
        <strain evidence="2">16F</strain>
    </source>
</reference>
<organism evidence="2 3">
    <name type="scientific">Frigoriflavimonas asaccharolytica</name>
    <dbReference type="NCBI Taxonomy" id="2735899"/>
    <lineage>
        <taxon>Bacteria</taxon>
        <taxon>Pseudomonadati</taxon>
        <taxon>Bacteroidota</taxon>
        <taxon>Flavobacteriia</taxon>
        <taxon>Flavobacteriales</taxon>
        <taxon>Weeksellaceae</taxon>
        <taxon>Frigoriflavimonas</taxon>
    </lineage>
</organism>
<feature type="domain" description="DUF547" evidence="1">
    <location>
        <begin position="141"/>
        <end position="243"/>
    </location>
</feature>